<keyword evidence="10" id="KW-1133">Transmembrane helix</keyword>
<dbReference type="SMART" id="SM00387">
    <property type="entry name" value="HATPase_c"/>
    <property type="match status" value="1"/>
</dbReference>
<dbReference type="EC" id="2.7.13.3" evidence="3"/>
<dbReference type="CDD" id="cd00082">
    <property type="entry name" value="HisKA"/>
    <property type="match status" value="1"/>
</dbReference>
<reference evidence="12" key="1">
    <citation type="submission" date="2016-01" db="EMBL/GenBank/DDBJ databases">
        <authorList>
            <person name="Peeters C."/>
        </authorList>
    </citation>
    <scope>NUCLEOTIDE SEQUENCE</scope>
    <source>
        <strain evidence="12">LMG 29321</strain>
    </source>
</reference>
<proteinExistence type="predicted"/>
<protein>
    <recommendedName>
        <fullName evidence="3">histidine kinase</fullName>
        <ecNumber evidence="3">2.7.13.3</ecNumber>
    </recommendedName>
</protein>
<dbReference type="InterPro" id="IPR003661">
    <property type="entry name" value="HisK_dim/P_dom"/>
</dbReference>
<keyword evidence="8" id="KW-0067">ATP-binding</keyword>
<dbReference type="AlphaFoldDB" id="A0A158EK24"/>
<evidence type="ECO:0000256" key="6">
    <source>
        <dbReference type="ARBA" id="ARBA00022741"/>
    </source>
</evidence>
<dbReference type="GO" id="GO:0007234">
    <property type="term" value="P:osmosensory signaling via phosphorelay pathway"/>
    <property type="evidence" value="ECO:0007669"/>
    <property type="project" value="TreeGrafter"/>
</dbReference>
<evidence type="ECO:0000313" key="12">
    <source>
        <dbReference type="EMBL" id="SAL07261.1"/>
    </source>
</evidence>
<gene>
    <name evidence="12" type="ORF">AWB78_08502</name>
</gene>
<evidence type="ECO:0000256" key="7">
    <source>
        <dbReference type="ARBA" id="ARBA00022777"/>
    </source>
</evidence>
<organism evidence="12 13">
    <name type="scientific">Caballeronia calidae</name>
    <dbReference type="NCBI Taxonomy" id="1777139"/>
    <lineage>
        <taxon>Bacteria</taxon>
        <taxon>Pseudomonadati</taxon>
        <taxon>Pseudomonadota</taxon>
        <taxon>Betaproteobacteria</taxon>
        <taxon>Burkholderiales</taxon>
        <taxon>Burkholderiaceae</taxon>
        <taxon>Caballeronia</taxon>
    </lineage>
</organism>
<dbReference type="GO" id="GO:0005524">
    <property type="term" value="F:ATP binding"/>
    <property type="evidence" value="ECO:0007669"/>
    <property type="project" value="UniProtKB-KW"/>
</dbReference>
<evidence type="ECO:0000256" key="8">
    <source>
        <dbReference type="ARBA" id="ARBA00022840"/>
    </source>
</evidence>
<keyword evidence="9" id="KW-0902">Two-component regulatory system</keyword>
<accession>A0A158EK24</accession>
<dbReference type="PANTHER" id="PTHR42878">
    <property type="entry name" value="TWO-COMPONENT HISTIDINE KINASE"/>
    <property type="match status" value="1"/>
</dbReference>
<feature type="transmembrane region" description="Helical" evidence="10">
    <location>
        <begin position="16"/>
        <end position="39"/>
    </location>
</feature>
<evidence type="ECO:0000256" key="5">
    <source>
        <dbReference type="ARBA" id="ARBA00022679"/>
    </source>
</evidence>
<sequence length="276" mass="30974">MVDKSDTGLLEGVRRALYINILVCSAISLIVLALTIAALSRYQRQLSQAESRRYEMLCALSHDIRSPHSSILALIETENLQANPPRLTELLCNIKRYAVRALEMAEGFIQLARAETHDYKFELADIGKLLIDASDEIWPQAKQKNIRISIPTCETAYYAYVDRDLMTRVFINLLSNAIKYSPPQASVACRIECYEDRGKYIRCAIQDNGYGIAPQHQTRLFEKFSRFHTVDQPGAEGTGLGLAFVRAVIHGHNGNIRVESAPNTGTTFTISLPVFH</sequence>
<dbReference type="InterPro" id="IPR003594">
    <property type="entry name" value="HATPase_dom"/>
</dbReference>
<evidence type="ECO:0000256" key="4">
    <source>
        <dbReference type="ARBA" id="ARBA00022553"/>
    </source>
</evidence>
<keyword evidence="10" id="KW-0812">Transmembrane</keyword>
<dbReference type="Gene3D" id="3.30.565.10">
    <property type="entry name" value="Histidine kinase-like ATPase, C-terminal domain"/>
    <property type="match status" value="1"/>
</dbReference>
<keyword evidence="10" id="KW-0472">Membrane</keyword>
<feature type="domain" description="Histidine kinase" evidence="11">
    <location>
        <begin position="59"/>
        <end position="276"/>
    </location>
</feature>
<dbReference type="InterPro" id="IPR036097">
    <property type="entry name" value="HisK_dim/P_sf"/>
</dbReference>
<dbReference type="InterPro" id="IPR004358">
    <property type="entry name" value="Sig_transdc_His_kin-like_C"/>
</dbReference>
<evidence type="ECO:0000256" key="3">
    <source>
        <dbReference type="ARBA" id="ARBA00012438"/>
    </source>
</evidence>
<evidence type="ECO:0000256" key="9">
    <source>
        <dbReference type="ARBA" id="ARBA00023012"/>
    </source>
</evidence>
<dbReference type="InterPro" id="IPR005467">
    <property type="entry name" value="His_kinase_dom"/>
</dbReference>
<dbReference type="GO" id="GO:0030295">
    <property type="term" value="F:protein kinase activator activity"/>
    <property type="evidence" value="ECO:0007669"/>
    <property type="project" value="TreeGrafter"/>
</dbReference>
<dbReference type="PANTHER" id="PTHR42878:SF7">
    <property type="entry name" value="SENSOR HISTIDINE KINASE GLRK"/>
    <property type="match status" value="1"/>
</dbReference>
<evidence type="ECO:0000259" key="11">
    <source>
        <dbReference type="PROSITE" id="PS50109"/>
    </source>
</evidence>
<name>A0A158EK24_9BURK</name>
<dbReference type="GO" id="GO:0005886">
    <property type="term" value="C:plasma membrane"/>
    <property type="evidence" value="ECO:0007669"/>
    <property type="project" value="UniProtKB-SubCell"/>
</dbReference>
<dbReference type="GO" id="GO:0000155">
    <property type="term" value="F:phosphorelay sensor kinase activity"/>
    <property type="evidence" value="ECO:0007669"/>
    <property type="project" value="InterPro"/>
</dbReference>
<dbReference type="SUPFAM" id="SSF55874">
    <property type="entry name" value="ATPase domain of HSP90 chaperone/DNA topoisomerase II/histidine kinase"/>
    <property type="match status" value="1"/>
</dbReference>
<dbReference type="EMBL" id="FCOX02000192">
    <property type="protein sequence ID" value="SAL07261.1"/>
    <property type="molecule type" value="Genomic_DNA"/>
</dbReference>
<keyword evidence="4" id="KW-0597">Phosphoprotein</keyword>
<comment type="catalytic activity">
    <reaction evidence="1">
        <text>ATP + protein L-histidine = ADP + protein N-phospho-L-histidine.</text>
        <dbReference type="EC" id="2.7.13.3"/>
    </reaction>
</comment>
<comment type="caution">
    <text evidence="12">The sequence shown here is derived from an EMBL/GenBank/DDBJ whole genome shotgun (WGS) entry which is preliminary data.</text>
</comment>
<dbReference type="Proteomes" id="UP000071859">
    <property type="component" value="Unassembled WGS sequence"/>
</dbReference>
<comment type="subcellular location">
    <subcellularLocation>
        <location evidence="2">Cell inner membrane</location>
        <topology evidence="2">Multi-pass membrane protein</topology>
    </subcellularLocation>
</comment>
<dbReference type="InterPro" id="IPR036890">
    <property type="entry name" value="HATPase_C_sf"/>
</dbReference>
<dbReference type="PRINTS" id="PR00344">
    <property type="entry name" value="BCTRLSENSOR"/>
</dbReference>
<evidence type="ECO:0000256" key="1">
    <source>
        <dbReference type="ARBA" id="ARBA00000085"/>
    </source>
</evidence>
<dbReference type="Pfam" id="PF02518">
    <property type="entry name" value="HATPase_c"/>
    <property type="match status" value="1"/>
</dbReference>
<keyword evidence="7 12" id="KW-0418">Kinase</keyword>
<dbReference type="FunFam" id="3.30.565.10:FF:000006">
    <property type="entry name" value="Sensor histidine kinase WalK"/>
    <property type="match status" value="1"/>
</dbReference>
<evidence type="ECO:0000256" key="10">
    <source>
        <dbReference type="SAM" id="Phobius"/>
    </source>
</evidence>
<evidence type="ECO:0000313" key="13">
    <source>
        <dbReference type="Proteomes" id="UP000071859"/>
    </source>
</evidence>
<dbReference type="GO" id="GO:0000156">
    <property type="term" value="F:phosphorelay response regulator activity"/>
    <property type="evidence" value="ECO:0007669"/>
    <property type="project" value="TreeGrafter"/>
</dbReference>
<keyword evidence="13" id="KW-1185">Reference proteome</keyword>
<keyword evidence="6" id="KW-0547">Nucleotide-binding</keyword>
<dbReference type="InterPro" id="IPR050351">
    <property type="entry name" value="BphY/WalK/GraS-like"/>
</dbReference>
<evidence type="ECO:0000256" key="2">
    <source>
        <dbReference type="ARBA" id="ARBA00004429"/>
    </source>
</evidence>
<keyword evidence="5" id="KW-0808">Transferase</keyword>
<dbReference type="PROSITE" id="PS50109">
    <property type="entry name" value="HIS_KIN"/>
    <property type="match status" value="1"/>
</dbReference>
<dbReference type="SUPFAM" id="SSF47384">
    <property type="entry name" value="Homodimeric domain of signal transducing histidine kinase"/>
    <property type="match status" value="1"/>
</dbReference>
<dbReference type="Gene3D" id="1.10.287.130">
    <property type="match status" value="1"/>
</dbReference>